<dbReference type="SUPFAM" id="SSF51206">
    <property type="entry name" value="cAMP-binding domain-like"/>
    <property type="match status" value="1"/>
</dbReference>
<proteinExistence type="predicted"/>
<dbReference type="InterPro" id="IPR018490">
    <property type="entry name" value="cNMP-bd_dom_sf"/>
</dbReference>
<dbReference type="RefSeq" id="WP_168837736.1">
    <property type="nucleotide sequence ID" value="NZ_JABAIK010000025.1"/>
</dbReference>
<keyword evidence="3" id="KW-1185">Reference proteome</keyword>
<dbReference type="PROSITE" id="PS50042">
    <property type="entry name" value="CNMP_BINDING_3"/>
    <property type="match status" value="1"/>
</dbReference>
<sequence length="217" mass="24202">MPQTLSLTLYQRLLALPCCRPIKLSAGQAFIVQGESSDTLFLVTKADFSVSYLSPAGKRYTVSSQKAFSGILGEMEIFRQGGQSVFSVVASSPANAFQISRVKLIEAVMAEPSLAVAFLQLISHRYEESIGHTLDNILHSLRFNAVRLLVKQSELASSSWFDFNIEQHAAELGATPRALRRVIKELLDEKGLEKQKGRYQIVDLKRFLAELDIINQR</sequence>
<dbReference type="Proteomes" id="UP000535589">
    <property type="component" value="Unassembled WGS sequence"/>
</dbReference>
<dbReference type="AlphaFoldDB" id="A0A7X8TTR3"/>
<dbReference type="Pfam" id="PF00027">
    <property type="entry name" value="cNMP_binding"/>
    <property type="match status" value="1"/>
</dbReference>
<reference evidence="2 3" key="1">
    <citation type="submission" date="2020-04" db="EMBL/GenBank/DDBJ databases">
        <title>Vibrio sp. SM6, a novel species isolated from seawater.</title>
        <authorList>
            <person name="Wang X."/>
        </authorList>
    </citation>
    <scope>NUCLEOTIDE SEQUENCE [LARGE SCALE GENOMIC DNA]</scope>
    <source>
        <strain evidence="2 3">SM6</strain>
    </source>
</reference>
<dbReference type="CDD" id="cd00038">
    <property type="entry name" value="CAP_ED"/>
    <property type="match status" value="1"/>
</dbReference>
<evidence type="ECO:0000313" key="3">
    <source>
        <dbReference type="Proteomes" id="UP000535589"/>
    </source>
</evidence>
<dbReference type="Gene3D" id="2.60.120.10">
    <property type="entry name" value="Jelly Rolls"/>
    <property type="match status" value="1"/>
</dbReference>
<name>A0A7X8TTR3_9VIBR</name>
<protein>
    <submittedName>
        <fullName evidence="2">Crp/Fnr family transcriptional regulator</fullName>
    </submittedName>
</protein>
<evidence type="ECO:0000259" key="1">
    <source>
        <dbReference type="PROSITE" id="PS50042"/>
    </source>
</evidence>
<accession>A0A7X8TTR3</accession>
<feature type="domain" description="Cyclic nucleotide-binding" evidence="1">
    <location>
        <begin position="24"/>
        <end position="109"/>
    </location>
</feature>
<evidence type="ECO:0000313" key="2">
    <source>
        <dbReference type="EMBL" id="NLS14643.1"/>
    </source>
</evidence>
<dbReference type="InterPro" id="IPR014710">
    <property type="entry name" value="RmlC-like_jellyroll"/>
</dbReference>
<gene>
    <name evidence="2" type="ORF">HGP28_17425</name>
</gene>
<dbReference type="InterPro" id="IPR000595">
    <property type="entry name" value="cNMP-bd_dom"/>
</dbReference>
<organism evidence="2 3">
    <name type="scientific">Vibrio agarilyticus</name>
    <dbReference type="NCBI Taxonomy" id="2726741"/>
    <lineage>
        <taxon>Bacteria</taxon>
        <taxon>Pseudomonadati</taxon>
        <taxon>Pseudomonadota</taxon>
        <taxon>Gammaproteobacteria</taxon>
        <taxon>Vibrionales</taxon>
        <taxon>Vibrionaceae</taxon>
        <taxon>Vibrio</taxon>
    </lineage>
</organism>
<comment type="caution">
    <text evidence="2">The sequence shown here is derived from an EMBL/GenBank/DDBJ whole genome shotgun (WGS) entry which is preliminary data.</text>
</comment>
<dbReference type="EMBL" id="JABAIK010000025">
    <property type="protein sequence ID" value="NLS14643.1"/>
    <property type="molecule type" value="Genomic_DNA"/>
</dbReference>